<organism evidence="3 4">
    <name type="scientific">Stella humosa</name>
    <dbReference type="NCBI Taxonomy" id="94"/>
    <lineage>
        <taxon>Bacteria</taxon>
        <taxon>Pseudomonadati</taxon>
        <taxon>Pseudomonadota</taxon>
        <taxon>Alphaproteobacteria</taxon>
        <taxon>Rhodospirillales</taxon>
        <taxon>Stellaceae</taxon>
        <taxon>Stella</taxon>
    </lineage>
</organism>
<evidence type="ECO:0000313" key="4">
    <source>
        <dbReference type="Proteomes" id="UP000278222"/>
    </source>
</evidence>
<evidence type="ECO:0000256" key="1">
    <source>
        <dbReference type="SAM" id="MobiDB-lite"/>
    </source>
</evidence>
<comment type="caution">
    <text evidence="3">The sequence shown here is derived from an EMBL/GenBank/DDBJ whole genome shotgun (WGS) entry which is preliminary data.</text>
</comment>
<accession>A0A3N1MDX0</accession>
<sequence length="177" mass="18984">MRAMIAGLALGLVLAAAGTADAQNRQRKPKAEEAPAAANSERVGDWMLRCDPPAGGQPKQCEIAQILSDKEGKRDLLLLRLGYAPQETDAVALIVVPLDVLLPPGLGLKVDARDPVTVPFRHCDTNGCLAPWRPSPDDLAAMRAGKELMVLLRNREGKQLGLPVSLKGFSAAHDRLR</sequence>
<dbReference type="AlphaFoldDB" id="A0A3N1MDX0"/>
<dbReference type="InterPro" id="IPR010642">
    <property type="entry name" value="Invasion_prot_B"/>
</dbReference>
<feature type="chain" id="PRO_5018315271" evidence="2">
    <location>
        <begin position="23"/>
        <end position="177"/>
    </location>
</feature>
<dbReference type="Gene3D" id="2.60.40.1880">
    <property type="entry name" value="Invasion associated locus B (IalB) protein"/>
    <property type="match status" value="1"/>
</dbReference>
<feature type="signal peptide" evidence="2">
    <location>
        <begin position="1"/>
        <end position="22"/>
    </location>
</feature>
<evidence type="ECO:0000313" key="3">
    <source>
        <dbReference type="EMBL" id="ROQ01479.1"/>
    </source>
</evidence>
<dbReference type="Proteomes" id="UP000278222">
    <property type="component" value="Unassembled WGS sequence"/>
</dbReference>
<keyword evidence="4" id="KW-1185">Reference proteome</keyword>
<reference evidence="3 4" key="1">
    <citation type="submission" date="2018-11" db="EMBL/GenBank/DDBJ databases">
        <title>Genomic Encyclopedia of Type Strains, Phase IV (KMG-IV): sequencing the most valuable type-strain genomes for metagenomic binning, comparative biology and taxonomic classification.</title>
        <authorList>
            <person name="Goeker M."/>
        </authorList>
    </citation>
    <scope>NUCLEOTIDE SEQUENCE [LARGE SCALE GENOMIC DNA]</scope>
    <source>
        <strain evidence="3 4">DSM 5900</strain>
    </source>
</reference>
<dbReference type="InterPro" id="IPR038696">
    <property type="entry name" value="IalB_sf"/>
</dbReference>
<proteinExistence type="predicted"/>
<dbReference type="RefSeq" id="WP_197735860.1">
    <property type="nucleotide sequence ID" value="NZ_AP019700.1"/>
</dbReference>
<feature type="region of interest" description="Disordered" evidence="1">
    <location>
        <begin position="21"/>
        <end position="43"/>
    </location>
</feature>
<gene>
    <name evidence="3" type="ORF">EDC65_0658</name>
</gene>
<dbReference type="EMBL" id="RJKX01000011">
    <property type="protein sequence ID" value="ROQ01479.1"/>
    <property type="molecule type" value="Genomic_DNA"/>
</dbReference>
<name>A0A3N1MDX0_9PROT</name>
<protein>
    <submittedName>
        <fullName evidence="3">Invasion protein IalB</fullName>
    </submittedName>
</protein>
<evidence type="ECO:0000256" key="2">
    <source>
        <dbReference type="SAM" id="SignalP"/>
    </source>
</evidence>
<keyword evidence="2" id="KW-0732">Signal</keyword>
<dbReference type="Pfam" id="PF06776">
    <property type="entry name" value="IalB"/>
    <property type="match status" value="1"/>
</dbReference>